<dbReference type="Proteomes" id="UP000266841">
    <property type="component" value="Unassembled WGS sequence"/>
</dbReference>
<gene>
    <name evidence="1" type="ORF">THAOC_22486</name>
</gene>
<reference evidence="1 2" key="1">
    <citation type="journal article" date="2012" name="Genome Biol.">
        <title>Genome and low-iron response of an oceanic diatom adapted to chronic iron limitation.</title>
        <authorList>
            <person name="Lommer M."/>
            <person name="Specht M."/>
            <person name="Roy A.S."/>
            <person name="Kraemer L."/>
            <person name="Andreson R."/>
            <person name="Gutowska M.A."/>
            <person name="Wolf J."/>
            <person name="Bergner S.V."/>
            <person name="Schilhabel M.B."/>
            <person name="Klostermeier U.C."/>
            <person name="Beiko R.G."/>
            <person name="Rosenstiel P."/>
            <person name="Hippler M."/>
            <person name="Laroche J."/>
        </authorList>
    </citation>
    <scope>NUCLEOTIDE SEQUENCE [LARGE SCALE GENOMIC DNA]</scope>
    <source>
        <strain evidence="1 2">CCMP1005</strain>
    </source>
</reference>
<accession>K0RY97</accession>
<comment type="caution">
    <text evidence="1">The sequence shown here is derived from an EMBL/GenBank/DDBJ whole genome shotgun (WGS) entry which is preliminary data.</text>
</comment>
<dbReference type="AlphaFoldDB" id="K0RY97"/>
<proteinExistence type="predicted"/>
<evidence type="ECO:0000313" key="2">
    <source>
        <dbReference type="Proteomes" id="UP000266841"/>
    </source>
</evidence>
<protein>
    <submittedName>
        <fullName evidence="1">Uncharacterized protein</fullName>
    </submittedName>
</protein>
<keyword evidence="2" id="KW-1185">Reference proteome</keyword>
<sequence length="105" mass="11776">MRLALLPRLNRIDMRKLISTLNLPTHLFIYGFPAKLRVRVSPRTLDKCRIHVEFCHSKGLTSKAGLQGEGVSSQTDRWQMIKYCSCGAMVARLTSNQKVASSSLA</sequence>
<name>K0RY97_THAOC</name>
<evidence type="ECO:0000313" key="1">
    <source>
        <dbReference type="EMBL" id="EJK57464.1"/>
    </source>
</evidence>
<dbReference type="EMBL" id="AGNL01028117">
    <property type="protein sequence ID" value="EJK57464.1"/>
    <property type="molecule type" value="Genomic_DNA"/>
</dbReference>
<organism evidence="1 2">
    <name type="scientific">Thalassiosira oceanica</name>
    <name type="common">Marine diatom</name>
    <dbReference type="NCBI Taxonomy" id="159749"/>
    <lineage>
        <taxon>Eukaryota</taxon>
        <taxon>Sar</taxon>
        <taxon>Stramenopiles</taxon>
        <taxon>Ochrophyta</taxon>
        <taxon>Bacillariophyta</taxon>
        <taxon>Coscinodiscophyceae</taxon>
        <taxon>Thalassiosirophycidae</taxon>
        <taxon>Thalassiosirales</taxon>
        <taxon>Thalassiosiraceae</taxon>
        <taxon>Thalassiosira</taxon>
    </lineage>
</organism>